<organism evidence="2 3">
    <name type="scientific">Neptunicoccus cionae</name>
    <dbReference type="NCBI Taxonomy" id="2035344"/>
    <lineage>
        <taxon>Bacteria</taxon>
        <taxon>Pseudomonadati</taxon>
        <taxon>Pseudomonadota</taxon>
        <taxon>Alphaproteobacteria</taxon>
        <taxon>Rhodobacterales</taxon>
        <taxon>Paracoccaceae</taxon>
        <taxon>Neptunicoccus</taxon>
    </lineage>
</organism>
<dbReference type="PANTHER" id="PTHR37811:SF2">
    <property type="entry name" value="ABM DOMAIN-CONTAINING PROTEIN"/>
    <property type="match status" value="1"/>
</dbReference>
<feature type="domain" description="ABM" evidence="1">
    <location>
        <begin position="12"/>
        <end position="98"/>
    </location>
</feature>
<dbReference type="InterPro" id="IPR007138">
    <property type="entry name" value="ABM_dom"/>
</dbReference>
<dbReference type="RefSeq" id="WP_188676153.1">
    <property type="nucleotide sequence ID" value="NZ_BMKA01000003.1"/>
</dbReference>
<dbReference type="EMBL" id="BMKA01000003">
    <property type="protein sequence ID" value="GGA24281.1"/>
    <property type="molecule type" value="Genomic_DNA"/>
</dbReference>
<dbReference type="Gene3D" id="3.30.70.100">
    <property type="match status" value="1"/>
</dbReference>
<reference evidence="2" key="1">
    <citation type="journal article" date="2014" name="Int. J. Syst. Evol. Microbiol.">
        <title>Complete genome sequence of Corynebacterium casei LMG S-19264T (=DSM 44701T), isolated from a smear-ripened cheese.</title>
        <authorList>
            <consortium name="US DOE Joint Genome Institute (JGI-PGF)"/>
            <person name="Walter F."/>
            <person name="Albersmeier A."/>
            <person name="Kalinowski J."/>
            <person name="Ruckert C."/>
        </authorList>
    </citation>
    <scope>NUCLEOTIDE SEQUENCE</scope>
    <source>
        <strain evidence="2">CGMCC 1.15880</strain>
    </source>
</reference>
<keyword evidence="3" id="KW-1185">Reference proteome</keyword>
<protein>
    <recommendedName>
        <fullName evidence="1">ABM domain-containing protein</fullName>
    </recommendedName>
</protein>
<gene>
    <name evidence="2" type="primary">yqjZ</name>
    <name evidence="2" type="ORF">GCM10011498_26620</name>
</gene>
<evidence type="ECO:0000313" key="3">
    <source>
        <dbReference type="Proteomes" id="UP000628017"/>
    </source>
</evidence>
<reference evidence="2" key="2">
    <citation type="submission" date="2020-09" db="EMBL/GenBank/DDBJ databases">
        <authorList>
            <person name="Sun Q."/>
            <person name="Zhou Y."/>
        </authorList>
    </citation>
    <scope>NUCLEOTIDE SEQUENCE</scope>
    <source>
        <strain evidence="2">CGMCC 1.15880</strain>
    </source>
</reference>
<comment type="caution">
    <text evidence="2">The sequence shown here is derived from an EMBL/GenBank/DDBJ whole genome shotgun (WGS) entry which is preliminary data.</text>
</comment>
<dbReference type="Pfam" id="PF03992">
    <property type="entry name" value="ABM"/>
    <property type="match status" value="1"/>
</dbReference>
<dbReference type="InterPro" id="IPR011008">
    <property type="entry name" value="Dimeric_a/b-barrel"/>
</dbReference>
<evidence type="ECO:0000259" key="1">
    <source>
        <dbReference type="PROSITE" id="PS51725"/>
    </source>
</evidence>
<dbReference type="AlphaFoldDB" id="A0A916QZV5"/>
<name>A0A916QZV5_9RHOB</name>
<dbReference type="Proteomes" id="UP000628017">
    <property type="component" value="Unassembled WGS sequence"/>
</dbReference>
<evidence type="ECO:0000313" key="2">
    <source>
        <dbReference type="EMBL" id="GGA24281.1"/>
    </source>
</evidence>
<accession>A0A916QZV5</accession>
<dbReference type="PROSITE" id="PS51725">
    <property type="entry name" value="ABM"/>
    <property type="match status" value="1"/>
</dbReference>
<dbReference type="InterPro" id="IPR052936">
    <property type="entry name" value="Jasmonate_Hydroxylase-like"/>
</dbReference>
<proteinExistence type="predicted"/>
<dbReference type="PANTHER" id="PTHR37811">
    <property type="entry name" value="BLL5343 PROTEIN"/>
    <property type="match status" value="1"/>
</dbReference>
<dbReference type="SUPFAM" id="SSF54909">
    <property type="entry name" value="Dimeric alpha+beta barrel"/>
    <property type="match status" value="1"/>
</dbReference>
<sequence length="111" mass="12530">MSRFAPLPEPPYYAVIFTAQRKGADAGYGAMADKMAELAASQPGYLGVETTRDEGGLGITVSYWQDEAALKNWKQVSEHLFAQKMGREKWYDHYTLRVAKVERHYDGPEGR</sequence>